<gene>
    <name evidence="1" type="ORF">ACFOWM_06320</name>
</gene>
<comment type="caution">
    <text evidence="1">The sequence shown here is derived from an EMBL/GenBank/DDBJ whole genome shotgun (WGS) entry which is preliminary data.</text>
</comment>
<proteinExistence type="predicted"/>
<accession>A0ABV8QQC4</accession>
<keyword evidence="2" id="KW-1185">Reference proteome</keyword>
<evidence type="ECO:0000313" key="2">
    <source>
        <dbReference type="Proteomes" id="UP001595907"/>
    </source>
</evidence>
<sequence length="274" mass="30263">MADSLQDIKASLVAEKEAMPELSTLTSDSSTAIWNLWLDIISFVTLDIQKLFDAFKQEVLDLLALLMPHTARWYVYKTKQFLYGVNLLPDSDKFDTAGMTSAQIAAAKIITNAALVELERGVRLKVATTINNQLAPINNDQLISLRNYIKKIKDAGVRVTVTTGEPDNIKVNLVVKFNPLVLKSDGSRLDGTAQAPVKDAINNYLKNIGFNGVFSIQKMVDAIQDVSGVEDLLQQNVLVRYGALPFTPVFINSIPDSGSYKMEDVDFTVTYEPA</sequence>
<evidence type="ECO:0000313" key="1">
    <source>
        <dbReference type="EMBL" id="MFC4262482.1"/>
    </source>
</evidence>
<reference evidence="2" key="1">
    <citation type="journal article" date="2019" name="Int. J. Syst. Evol. Microbiol.">
        <title>The Global Catalogue of Microorganisms (GCM) 10K type strain sequencing project: providing services to taxonomists for standard genome sequencing and annotation.</title>
        <authorList>
            <consortium name="The Broad Institute Genomics Platform"/>
            <consortium name="The Broad Institute Genome Sequencing Center for Infectious Disease"/>
            <person name="Wu L."/>
            <person name="Ma J."/>
        </authorList>
    </citation>
    <scope>NUCLEOTIDE SEQUENCE [LARGE SCALE GENOMIC DNA]</scope>
    <source>
        <strain evidence="2">CECT 8289</strain>
    </source>
</reference>
<evidence type="ECO:0008006" key="3">
    <source>
        <dbReference type="Google" id="ProtNLM"/>
    </source>
</evidence>
<name>A0ABV8QQC4_9BACT</name>
<dbReference type="Proteomes" id="UP001595907">
    <property type="component" value="Unassembled WGS sequence"/>
</dbReference>
<organism evidence="1 2">
    <name type="scientific">Ferruginibacter yonginensis</name>
    <dbReference type="NCBI Taxonomy" id="1310416"/>
    <lineage>
        <taxon>Bacteria</taxon>
        <taxon>Pseudomonadati</taxon>
        <taxon>Bacteroidota</taxon>
        <taxon>Chitinophagia</taxon>
        <taxon>Chitinophagales</taxon>
        <taxon>Chitinophagaceae</taxon>
        <taxon>Ferruginibacter</taxon>
    </lineage>
</organism>
<protein>
    <recommendedName>
        <fullName evidence="3">Baseplate protein J-like domain-containing protein</fullName>
    </recommendedName>
</protein>
<dbReference type="RefSeq" id="WP_379707932.1">
    <property type="nucleotide sequence ID" value="NZ_JBHSCZ010000001.1"/>
</dbReference>
<dbReference type="EMBL" id="JBHSCZ010000001">
    <property type="protein sequence ID" value="MFC4262482.1"/>
    <property type="molecule type" value="Genomic_DNA"/>
</dbReference>